<keyword evidence="1" id="KW-0812">Transmembrane</keyword>
<keyword evidence="4" id="KW-1185">Reference proteome</keyword>
<dbReference type="SUPFAM" id="SSF52833">
    <property type="entry name" value="Thioredoxin-like"/>
    <property type="match status" value="1"/>
</dbReference>
<dbReference type="VEuPathDB" id="FungiDB:PHYBLDRAFT_185644"/>
<accession>A0A167PFV9</accession>
<feature type="domain" description="Thioredoxin" evidence="2">
    <location>
        <begin position="138"/>
        <end position="281"/>
    </location>
</feature>
<feature type="transmembrane region" description="Helical" evidence="1">
    <location>
        <begin position="72"/>
        <end position="90"/>
    </location>
</feature>
<dbReference type="InParanoid" id="A0A167PFV9"/>
<dbReference type="Pfam" id="PF00085">
    <property type="entry name" value="Thioredoxin"/>
    <property type="match status" value="1"/>
</dbReference>
<proteinExistence type="predicted"/>
<dbReference type="GeneID" id="29000019"/>
<dbReference type="InterPro" id="IPR036249">
    <property type="entry name" value="Thioredoxin-like_sf"/>
</dbReference>
<dbReference type="RefSeq" id="XP_018295874.1">
    <property type="nucleotide sequence ID" value="XM_018439113.1"/>
</dbReference>
<dbReference type="OrthoDB" id="20229at2759"/>
<dbReference type="EMBL" id="KV440974">
    <property type="protein sequence ID" value="OAD77834.1"/>
    <property type="molecule type" value="Genomic_DNA"/>
</dbReference>
<evidence type="ECO:0000313" key="4">
    <source>
        <dbReference type="Proteomes" id="UP000077315"/>
    </source>
</evidence>
<dbReference type="Proteomes" id="UP000077315">
    <property type="component" value="Unassembled WGS sequence"/>
</dbReference>
<dbReference type="InterPro" id="IPR013766">
    <property type="entry name" value="Thioredoxin_domain"/>
</dbReference>
<dbReference type="Gene3D" id="3.40.30.10">
    <property type="entry name" value="Glutaredoxin"/>
    <property type="match status" value="1"/>
</dbReference>
<keyword evidence="1" id="KW-0472">Membrane</keyword>
<reference evidence="4" key="1">
    <citation type="submission" date="2015-06" db="EMBL/GenBank/DDBJ databases">
        <title>Expansion of signal transduction pathways in fungi by whole-genome duplication.</title>
        <authorList>
            <consortium name="DOE Joint Genome Institute"/>
            <person name="Corrochano L.M."/>
            <person name="Kuo A."/>
            <person name="Marcet-Houben M."/>
            <person name="Polaino S."/>
            <person name="Salamov A."/>
            <person name="Villalobos J.M."/>
            <person name="Alvarez M.I."/>
            <person name="Avalos J."/>
            <person name="Benito E.P."/>
            <person name="Benoit I."/>
            <person name="Burger G."/>
            <person name="Camino L.P."/>
            <person name="Canovas D."/>
            <person name="Cerda-Olmedo E."/>
            <person name="Cheng J.-F."/>
            <person name="Dominguez A."/>
            <person name="Elias M."/>
            <person name="Eslava A.P."/>
            <person name="Glaser F."/>
            <person name="Grimwood J."/>
            <person name="Gutierrez G."/>
            <person name="Heitman J."/>
            <person name="Henrissat B."/>
            <person name="Iturriaga E.A."/>
            <person name="Lang B.F."/>
            <person name="Lavin J.L."/>
            <person name="Lee S."/>
            <person name="Li W."/>
            <person name="Lindquist E."/>
            <person name="Lopez-Garcia S."/>
            <person name="Luque E.M."/>
            <person name="Marcos A.T."/>
            <person name="Martin J."/>
            <person name="McCluskey K."/>
            <person name="Medina H.R."/>
            <person name="Miralles-Duran A."/>
            <person name="Miyazaki A."/>
            <person name="Munoz-Torres E."/>
            <person name="Oguiza J.A."/>
            <person name="Ohm R."/>
            <person name="Olmedo M."/>
            <person name="Orejas M."/>
            <person name="Ortiz-Castellanos L."/>
            <person name="Pisabarro A.G."/>
            <person name="Rodriguez-Romero J."/>
            <person name="Ruiz-Herrera J."/>
            <person name="Ruiz-Vazquez R."/>
            <person name="Sanz C."/>
            <person name="Schackwitz W."/>
            <person name="Schmutz J."/>
            <person name="Shahriari M."/>
            <person name="Shelest E."/>
            <person name="Silva-Franco F."/>
            <person name="Soanes D."/>
            <person name="Syed K."/>
            <person name="Tagua V.G."/>
            <person name="Talbot N.J."/>
            <person name="Thon M."/>
            <person name="De vries R.P."/>
            <person name="Wiebenga A."/>
            <person name="Yadav J.S."/>
            <person name="Braun E.L."/>
            <person name="Baker S."/>
            <person name="Garre V."/>
            <person name="Horwitz B."/>
            <person name="Torres-Martinez S."/>
            <person name="Idnurm A."/>
            <person name="Herrera-Estrella A."/>
            <person name="Gabaldon T."/>
            <person name="Grigoriev I.V."/>
        </authorList>
    </citation>
    <scope>NUCLEOTIDE SEQUENCE [LARGE SCALE GENOMIC DNA]</scope>
    <source>
        <strain evidence="4">NRRL 1555(-)</strain>
    </source>
</reference>
<gene>
    <name evidence="3" type="ORF">PHYBLDRAFT_185644</name>
</gene>
<dbReference type="STRING" id="763407.A0A167PFV9"/>
<name>A0A167PFV9_PHYB8</name>
<evidence type="ECO:0000313" key="3">
    <source>
        <dbReference type="EMBL" id="OAD77834.1"/>
    </source>
</evidence>
<dbReference type="AlphaFoldDB" id="A0A167PFV9"/>
<evidence type="ECO:0000256" key="1">
    <source>
        <dbReference type="SAM" id="Phobius"/>
    </source>
</evidence>
<dbReference type="PROSITE" id="PS51352">
    <property type="entry name" value="THIOREDOXIN_2"/>
    <property type="match status" value="1"/>
</dbReference>
<keyword evidence="1" id="KW-1133">Transmembrane helix</keyword>
<protein>
    <recommendedName>
        <fullName evidence="2">Thioredoxin domain-containing protein</fullName>
    </recommendedName>
</protein>
<evidence type="ECO:0000259" key="2">
    <source>
        <dbReference type="PROSITE" id="PS51352"/>
    </source>
</evidence>
<feature type="transmembrane region" description="Helical" evidence="1">
    <location>
        <begin position="97"/>
        <end position="116"/>
    </location>
</feature>
<feature type="transmembrane region" description="Helical" evidence="1">
    <location>
        <begin position="12"/>
        <end position="32"/>
    </location>
</feature>
<organism evidence="3 4">
    <name type="scientific">Phycomyces blakesleeanus (strain ATCC 8743b / DSM 1359 / FGSC 10004 / NBRC 33097 / NRRL 1555)</name>
    <dbReference type="NCBI Taxonomy" id="763407"/>
    <lineage>
        <taxon>Eukaryota</taxon>
        <taxon>Fungi</taxon>
        <taxon>Fungi incertae sedis</taxon>
        <taxon>Mucoromycota</taxon>
        <taxon>Mucoromycotina</taxon>
        <taxon>Mucoromycetes</taxon>
        <taxon>Mucorales</taxon>
        <taxon>Phycomycetaceae</taxon>
        <taxon>Phycomyces</taxon>
    </lineage>
</organism>
<sequence>MTDLKELKQRLLHRYYVLHAIYGFSYVFTHLYNQLSNVTHFSELNEGDLKAYYFLAGLSVWKGFMASTAEELASVLLLYGKVFTCLVLYWEYGFWKFVLYSIGWGVLSTFFPQPWYQGPTKIIELSENMLREKVLKPKKNKGKSPAYSDVDDIKGPRIIELKSDDEEVEVEAADRVTPTSKYWVVMLYANWSVSCLNFEGVLAKLSLDYDCKHIKFGKIDIDVFPDVAQEFGISRDPASFDLPTLLLIQNGVEQKRLPELTVTKEDADGKPTTSKTNAAKNAITRLGWSKKAPTVIDTFKLNRLRDEKV</sequence>